<protein>
    <submittedName>
        <fullName evidence="3">COG1361 S-layer family protein</fullName>
    </submittedName>
</protein>
<reference evidence="3 4" key="1">
    <citation type="journal article" date="2006" name="Int. J. Syst. Evol. Microbiol.">
        <title>Haloterrigena longa sp. nov. and Haloterrigena limicola sp. nov., extremely halophilic archaea isolated from a salt lake.</title>
        <authorList>
            <person name="Cui H.L."/>
            <person name="Tohty D."/>
            <person name="Zhou P.J."/>
            <person name="Liu S.J."/>
        </authorList>
    </citation>
    <scope>NUCLEOTIDE SEQUENCE [LARGE SCALE GENOMIC DNA]</scope>
    <source>
        <strain evidence="3 4">ABH32</strain>
    </source>
</reference>
<dbReference type="InterPro" id="IPR011635">
    <property type="entry name" value="CARDB"/>
</dbReference>
<dbReference type="OrthoDB" id="56770at2157"/>
<keyword evidence="4" id="KW-1185">Reference proteome</keyword>
<feature type="transmembrane region" description="Helical" evidence="1">
    <location>
        <begin position="519"/>
        <end position="537"/>
    </location>
</feature>
<dbReference type="PANTHER" id="PTHR35902:SF3">
    <property type="entry name" value="NPCBM-ASSOCIATED, NEW3 DOMAIN OF ALPHA-GALACTOSIDASE"/>
    <property type="match status" value="1"/>
</dbReference>
<evidence type="ECO:0000313" key="4">
    <source>
        <dbReference type="Proteomes" id="UP000663191"/>
    </source>
</evidence>
<dbReference type="Gene3D" id="2.60.40.10">
    <property type="entry name" value="Immunoglobulins"/>
    <property type="match status" value="1"/>
</dbReference>
<dbReference type="EMBL" id="CP071463">
    <property type="protein sequence ID" value="QSW84601.1"/>
    <property type="molecule type" value="Genomic_DNA"/>
</dbReference>
<dbReference type="KEGG" id="hlo:J0X27_14265"/>
<gene>
    <name evidence="3" type="ORF">J0X27_14265</name>
</gene>
<evidence type="ECO:0000256" key="1">
    <source>
        <dbReference type="SAM" id="Phobius"/>
    </source>
</evidence>
<organism evidence="3 4">
    <name type="scientific">Natrinema longum</name>
    <dbReference type="NCBI Taxonomy" id="370324"/>
    <lineage>
        <taxon>Archaea</taxon>
        <taxon>Methanobacteriati</taxon>
        <taxon>Methanobacteriota</taxon>
        <taxon>Stenosarchaea group</taxon>
        <taxon>Halobacteria</taxon>
        <taxon>Halobacteriales</taxon>
        <taxon>Natrialbaceae</taxon>
        <taxon>Natrinema</taxon>
    </lineage>
</organism>
<dbReference type="PANTHER" id="PTHR35902">
    <property type="entry name" value="S-LAYER DOMAIN-LIKE PROTEIN-RELATED"/>
    <property type="match status" value="1"/>
</dbReference>
<accession>A0A8A2U7C2</accession>
<keyword evidence="1" id="KW-1133">Transmembrane helix</keyword>
<dbReference type="Pfam" id="PF07705">
    <property type="entry name" value="CARDB"/>
    <property type="match status" value="1"/>
</dbReference>
<keyword evidence="1" id="KW-0472">Membrane</keyword>
<dbReference type="Proteomes" id="UP000663191">
    <property type="component" value="Chromosome"/>
</dbReference>
<name>A0A8A2U7C2_9EURY</name>
<dbReference type="AlphaFoldDB" id="A0A8A2U7C2"/>
<sequence>MVPVSRRRRLALALAAITVVGFLAPLGATATLAQQAPQQSGNDLTRGEPELEVVNSNPEVTPGTETTLDVQIKNDGDLKTGSQADRVLTARGVTAEIEDAGPFESGSGEVAVGPIQDGTIATAPLELEVPEDVEPGKYEVDVKVRYAYTNRVSESQQRFTTTETLELDIVVPDEPRFSISNVETDVAPGENGDMTLEIENTGTEPANETRVSVTGSGGVTIDGGASENAIGDLAPNESTTTTVEAAIADSTSETAKSIEATFTYEDGSGIERMSTPTRSTFTPADEQSFSIRTLEDTLSVGYEGEVTGEVVNDGPRPVDDAVLIVEPMSDSLFVEDTRYALPELKSGEAATFRYPTDVSGDADAGARQLRFTVEYTGSGDTTLQDGPISERVVVDERTDEFSISDDGVSVRQGETSDLVLEITNERAETLSNIDARLYTEGDLDAPDDEAFVDELEPGESAELPFEVSAGDGARVETHPVELDFEYDTERGETVLSDVYQHPIEVEPGEDDGGGFPSTIVGILGALAVTGLGVGLWLRRS</sequence>
<keyword evidence="1" id="KW-0812">Transmembrane</keyword>
<feature type="domain" description="CARDB" evidence="2">
    <location>
        <begin position="176"/>
        <end position="252"/>
    </location>
</feature>
<evidence type="ECO:0000259" key="2">
    <source>
        <dbReference type="Pfam" id="PF07705"/>
    </source>
</evidence>
<evidence type="ECO:0000313" key="3">
    <source>
        <dbReference type="EMBL" id="QSW84601.1"/>
    </source>
</evidence>
<dbReference type="InterPro" id="IPR013783">
    <property type="entry name" value="Ig-like_fold"/>
</dbReference>
<proteinExistence type="predicted"/>